<dbReference type="InterPro" id="IPR007551">
    <property type="entry name" value="YajQ/Smlt4090-like"/>
</dbReference>
<dbReference type="PANTHER" id="PTHR30476">
    <property type="entry name" value="UPF0234 PROTEIN YAJQ"/>
    <property type="match status" value="1"/>
</dbReference>
<accession>A0ABQ6JI45</accession>
<evidence type="ECO:0000313" key="3">
    <source>
        <dbReference type="EMBL" id="GMA87897.1"/>
    </source>
</evidence>
<dbReference type="InterPro" id="IPR036183">
    <property type="entry name" value="YajQ-like_sf"/>
</dbReference>
<evidence type="ECO:0000256" key="2">
    <source>
        <dbReference type="SAM" id="MobiDB-lite"/>
    </source>
</evidence>
<organism evidence="3 4">
    <name type="scientific">Angustibacter aerolatus</name>
    <dbReference type="NCBI Taxonomy" id="1162965"/>
    <lineage>
        <taxon>Bacteria</taxon>
        <taxon>Bacillati</taxon>
        <taxon>Actinomycetota</taxon>
        <taxon>Actinomycetes</taxon>
        <taxon>Kineosporiales</taxon>
        <taxon>Kineosporiaceae</taxon>
    </lineage>
</organism>
<dbReference type="Gene3D" id="3.30.70.860">
    <property type="match status" value="1"/>
</dbReference>
<keyword evidence="4" id="KW-1185">Reference proteome</keyword>
<feature type="region of interest" description="Disordered" evidence="2">
    <location>
        <begin position="1"/>
        <end position="59"/>
    </location>
</feature>
<name>A0ABQ6JI45_9ACTN</name>
<dbReference type="InterPro" id="IPR035571">
    <property type="entry name" value="UPF0234-like_C"/>
</dbReference>
<proteinExistence type="predicted"/>
<sequence length="86" mass="9456">MLDTGEPKASGKSLPPRVDPQGGPRPGAREEDRQGSSATRAPRRSRRRSRATSLRVTGKSRDDLQAVQALLKQADLDVALQFVNYR</sequence>
<reference evidence="4" key="1">
    <citation type="journal article" date="2019" name="Int. J. Syst. Evol. Microbiol.">
        <title>The Global Catalogue of Microorganisms (GCM) 10K type strain sequencing project: providing services to taxonomists for standard genome sequencing and annotation.</title>
        <authorList>
            <consortium name="The Broad Institute Genomics Platform"/>
            <consortium name="The Broad Institute Genome Sequencing Center for Infectious Disease"/>
            <person name="Wu L."/>
            <person name="Ma J."/>
        </authorList>
    </citation>
    <scope>NUCLEOTIDE SEQUENCE [LARGE SCALE GENOMIC DNA]</scope>
    <source>
        <strain evidence="4">NBRC 108730</strain>
    </source>
</reference>
<evidence type="ECO:0000313" key="4">
    <source>
        <dbReference type="Proteomes" id="UP001157017"/>
    </source>
</evidence>
<dbReference type="PANTHER" id="PTHR30476:SF0">
    <property type="entry name" value="UPF0234 PROTEIN YAJQ"/>
    <property type="match status" value="1"/>
</dbReference>
<dbReference type="Pfam" id="PF04461">
    <property type="entry name" value="YajQ"/>
    <property type="match status" value="1"/>
</dbReference>
<comment type="caution">
    <text evidence="3">The sequence shown here is derived from an EMBL/GenBank/DDBJ whole genome shotgun (WGS) entry which is preliminary data.</text>
</comment>
<dbReference type="SUPFAM" id="SSF89963">
    <property type="entry name" value="YajQ-like"/>
    <property type="match status" value="1"/>
</dbReference>
<feature type="compositionally biased region" description="Basic residues" evidence="2">
    <location>
        <begin position="41"/>
        <end position="50"/>
    </location>
</feature>
<keyword evidence="1" id="KW-0547">Nucleotide-binding</keyword>
<dbReference type="EMBL" id="BSUZ01000001">
    <property type="protein sequence ID" value="GMA87897.1"/>
    <property type="molecule type" value="Genomic_DNA"/>
</dbReference>
<evidence type="ECO:0000256" key="1">
    <source>
        <dbReference type="ARBA" id="ARBA00022741"/>
    </source>
</evidence>
<protein>
    <submittedName>
        <fullName evidence="3">Uncharacterized protein</fullName>
    </submittedName>
</protein>
<gene>
    <name evidence="3" type="ORF">GCM10025868_31470</name>
</gene>
<dbReference type="Proteomes" id="UP001157017">
    <property type="component" value="Unassembled WGS sequence"/>
</dbReference>